<dbReference type="InterPro" id="IPR050493">
    <property type="entry name" value="FAD-dep_Monooxygenase_BioMet"/>
</dbReference>
<keyword evidence="1" id="KW-0560">Oxidoreductase</keyword>
<comment type="caution">
    <text evidence="4">The sequence shown here is derived from an EMBL/GenBank/DDBJ whole genome shotgun (WGS) entry which is preliminary data.</text>
</comment>
<dbReference type="AlphaFoldDB" id="A0A7X6LXQ8"/>
<accession>A0A7X6LXQ8</accession>
<evidence type="ECO:0000256" key="1">
    <source>
        <dbReference type="ARBA" id="ARBA00023002"/>
    </source>
</evidence>
<dbReference type="InterPro" id="IPR036188">
    <property type="entry name" value="FAD/NAD-bd_sf"/>
</dbReference>
<evidence type="ECO:0000256" key="2">
    <source>
        <dbReference type="ARBA" id="ARBA00023033"/>
    </source>
</evidence>
<dbReference type="Gene3D" id="3.50.50.60">
    <property type="entry name" value="FAD/NAD(P)-binding domain"/>
    <property type="match status" value="1"/>
</dbReference>
<dbReference type="GO" id="GO:0004497">
    <property type="term" value="F:monooxygenase activity"/>
    <property type="evidence" value="ECO:0007669"/>
    <property type="project" value="UniProtKB-KW"/>
</dbReference>
<evidence type="ECO:0000313" key="5">
    <source>
        <dbReference type="Proteomes" id="UP000523447"/>
    </source>
</evidence>
<organism evidence="4 5">
    <name type="scientific">Nocardia veterana</name>
    <dbReference type="NCBI Taxonomy" id="132249"/>
    <lineage>
        <taxon>Bacteria</taxon>
        <taxon>Bacillati</taxon>
        <taxon>Actinomycetota</taxon>
        <taxon>Actinomycetes</taxon>
        <taxon>Mycobacteriales</taxon>
        <taxon>Nocardiaceae</taxon>
        <taxon>Nocardia</taxon>
    </lineage>
</organism>
<gene>
    <name evidence="4" type="ORF">HGA07_09965</name>
</gene>
<dbReference type="PRINTS" id="PR00420">
    <property type="entry name" value="RNGMNOXGNASE"/>
</dbReference>
<feature type="domain" description="FAD-binding" evidence="3">
    <location>
        <begin position="275"/>
        <end position="340"/>
    </location>
</feature>
<dbReference type="PANTHER" id="PTHR13789:SF309">
    <property type="entry name" value="PUTATIVE (AFU_ORTHOLOGUE AFUA_6G14510)-RELATED"/>
    <property type="match status" value="1"/>
</dbReference>
<reference evidence="4 5" key="1">
    <citation type="submission" date="2020-04" db="EMBL/GenBank/DDBJ databases">
        <title>MicrobeNet Type strains.</title>
        <authorList>
            <person name="Nicholson A.C."/>
        </authorList>
    </citation>
    <scope>NUCLEOTIDE SEQUENCE [LARGE SCALE GENOMIC DNA]</scope>
    <source>
        <strain evidence="4 5">DSM 44445</strain>
    </source>
</reference>
<dbReference type="SUPFAM" id="SSF51905">
    <property type="entry name" value="FAD/NAD(P)-binding domain"/>
    <property type="match status" value="1"/>
</dbReference>
<dbReference type="PANTHER" id="PTHR13789">
    <property type="entry name" value="MONOOXYGENASE"/>
    <property type="match status" value="1"/>
</dbReference>
<dbReference type="GO" id="GO:0071949">
    <property type="term" value="F:FAD binding"/>
    <property type="evidence" value="ECO:0007669"/>
    <property type="project" value="InterPro"/>
</dbReference>
<keyword evidence="5" id="KW-1185">Reference proteome</keyword>
<feature type="domain" description="FAD-binding" evidence="3">
    <location>
        <begin position="9"/>
        <end position="166"/>
    </location>
</feature>
<protein>
    <submittedName>
        <fullName evidence="4">NAD(P)-binding protein</fullName>
    </submittedName>
</protein>
<keyword evidence="2" id="KW-0503">Monooxygenase</keyword>
<dbReference type="RefSeq" id="WP_040721526.1">
    <property type="nucleotide sequence ID" value="NZ_CAWPHS010000067.1"/>
</dbReference>
<dbReference type="Proteomes" id="UP000523447">
    <property type="component" value="Unassembled WGS sequence"/>
</dbReference>
<dbReference type="InterPro" id="IPR002938">
    <property type="entry name" value="FAD-bd"/>
</dbReference>
<evidence type="ECO:0000259" key="3">
    <source>
        <dbReference type="Pfam" id="PF01494"/>
    </source>
</evidence>
<evidence type="ECO:0000313" key="4">
    <source>
        <dbReference type="EMBL" id="NKY85949.1"/>
    </source>
</evidence>
<proteinExistence type="predicted"/>
<name>A0A7X6LXQ8_9NOCA</name>
<sequence length="383" mass="40986">MGASRKGRAVVVGAGIGGLAAAVALRRRGWDVEIIERSAAIGESGSGLTIWSNGLRGLDSIGLGTRVRARAMAETAAGIRNPRGQWLIRTDTTELVRRYGDVVMIPRADLFDILRSAVDDLDVRVGIAVSGVEGHDRGARVVHEAGTSAADLIVGADGIHSEVRRWVCPQAAPPRYSGITAWRTITPPRVPPLRAGGQTWGHGEQVGMIPIADGRVYLFGAALVPAGRRSPGDELGELRRRFGHWHEPIPSLLATVGEADVLRHDIYELPPLPTFVRGRAALLGDAAHAMTPNLGQGANQAIEDAVTLAALLDRMDDVDIALREYDRIRRPRTQAIARRSRRIGAVARLTSAPAVARDAALRMLPGRALLRGMGSALSWTPPD</sequence>
<dbReference type="Pfam" id="PF01494">
    <property type="entry name" value="FAD_binding_3"/>
    <property type="match status" value="2"/>
</dbReference>
<dbReference type="EMBL" id="JAAXPE010000007">
    <property type="protein sequence ID" value="NKY85949.1"/>
    <property type="molecule type" value="Genomic_DNA"/>
</dbReference>